<gene>
    <name evidence="1" type="ORF">JCM19237_5553</name>
</gene>
<dbReference type="eggNOG" id="COG1011">
    <property type="taxonomic scope" value="Bacteria"/>
</dbReference>
<dbReference type="SFLD" id="SFLDS00003">
    <property type="entry name" value="Haloacid_Dehalogenase"/>
    <property type="match status" value="1"/>
</dbReference>
<dbReference type="InterPro" id="IPR023214">
    <property type="entry name" value="HAD_sf"/>
</dbReference>
<reference evidence="1 2" key="1">
    <citation type="journal article" date="2014" name="Genome Announc.">
        <title>Draft Genome Sequences of Two Vibrionaceae Species, Vibrio ponticus C121 and Photobacterium aphoticum C119, Isolated as Coral Reef Microbiota.</title>
        <authorList>
            <person name="Al-saari N."/>
            <person name="Meirelles P.M."/>
            <person name="Mino S."/>
            <person name="Suda W."/>
            <person name="Oshima K."/>
            <person name="Hattori M."/>
            <person name="Ohkuma M."/>
            <person name="Thompson F.L."/>
            <person name="Gomez-Gil B."/>
            <person name="Sawabe T."/>
            <person name="Sawabe T."/>
        </authorList>
    </citation>
    <scope>NUCLEOTIDE SEQUENCE [LARGE SCALE GENOMIC DNA]</scope>
    <source>
        <strain evidence="1 2">JCM 19237</strain>
    </source>
</reference>
<evidence type="ECO:0000313" key="2">
    <source>
        <dbReference type="Proteomes" id="UP000029227"/>
    </source>
</evidence>
<comment type="caution">
    <text evidence="1">The sequence shown here is derived from an EMBL/GenBank/DDBJ whole genome shotgun (WGS) entry which is preliminary data.</text>
</comment>
<dbReference type="Pfam" id="PF00702">
    <property type="entry name" value="Hydrolase"/>
    <property type="match status" value="1"/>
</dbReference>
<dbReference type="EMBL" id="BBMN01000001">
    <property type="protein sequence ID" value="GAL02660.1"/>
    <property type="molecule type" value="Genomic_DNA"/>
</dbReference>
<sequence length="253" mass="28557">MNHKHNQHDVNPHFLSSTATSPKPIDMADVTTVIFDVGGVLMFIHEFRVTVMKRVLLSRGYDKQQVEDVLAQLPDFDAAYFAQHGNIVDWADEKQWLQTRCQFVAQQIIQASVLSRACDDVTALTDQLFMLSFDSPQYQLFDDTVPALQRLFPRFSLNVLSNATASLDWSLDLAGIRPYFEHVVISAYEQCEKPDAAIYHKALDRIGVMPSACVFIDDRIENVEAARALGMQAYHLDRSQGMTLLAFADVLLS</sequence>
<accession>A0A090QHN8</accession>
<dbReference type="AlphaFoldDB" id="A0A090QHN8"/>
<evidence type="ECO:0000313" key="1">
    <source>
        <dbReference type="EMBL" id="GAL02660.1"/>
    </source>
</evidence>
<protein>
    <submittedName>
        <fullName evidence="1">HAD-superfamily hydrolase</fullName>
    </submittedName>
</protein>
<dbReference type="SFLD" id="SFLDG01129">
    <property type="entry name" value="C1.5:_HAD__Beta-PGM__Phosphata"/>
    <property type="match status" value="1"/>
</dbReference>
<name>A0A090QHN8_9GAMM</name>
<dbReference type="Proteomes" id="UP000029227">
    <property type="component" value="Unassembled WGS sequence"/>
</dbReference>
<dbReference type="PANTHER" id="PTHR43611:SF3">
    <property type="entry name" value="FLAVIN MONONUCLEOTIDE HYDROLASE 1, CHLOROPLATIC"/>
    <property type="match status" value="1"/>
</dbReference>
<dbReference type="STRING" id="754436.JCM19237_5553"/>
<dbReference type="GO" id="GO:0016787">
    <property type="term" value="F:hydrolase activity"/>
    <property type="evidence" value="ECO:0007669"/>
    <property type="project" value="UniProtKB-KW"/>
</dbReference>
<dbReference type="PANTHER" id="PTHR43611">
    <property type="entry name" value="ALPHA-D-GLUCOSE 1-PHOSPHATE PHOSPHATASE"/>
    <property type="match status" value="1"/>
</dbReference>
<keyword evidence="1" id="KW-0378">Hydrolase</keyword>
<dbReference type="SUPFAM" id="SSF56784">
    <property type="entry name" value="HAD-like"/>
    <property type="match status" value="1"/>
</dbReference>
<dbReference type="NCBIfam" id="TIGR01509">
    <property type="entry name" value="HAD-SF-IA-v3"/>
    <property type="match status" value="1"/>
</dbReference>
<dbReference type="InterPro" id="IPR006439">
    <property type="entry name" value="HAD-SF_hydro_IA"/>
</dbReference>
<dbReference type="Gene3D" id="3.40.50.1000">
    <property type="entry name" value="HAD superfamily/HAD-like"/>
    <property type="match status" value="1"/>
</dbReference>
<organism evidence="1 2">
    <name type="scientific">Photobacterium aphoticum</name>
    <dbReference type="NCBI Taxonomy" id="754436"/>
    <lineage>
        <taxon>Bacteria</taxon>
        <taxon>Pseudomonadati</taxon>
        <taxon>Pseudomonadota</taxon>
        <taxon>Gammaproteobacteria</taxon>
        <taxon>Vibrionales</taxon>
        <taxon>Vibrionaceae</taxon>
        <taxon>Photobacterium</taxon>
    </lineage>
</organism>
<proteinExistence type="predicted"/>
<dbReference type="InterPro" id="IPR036412">
    <property type="entry name" value="HAD-like_sf"/>
</dbReference>